<reference evidence="2" key="1">
    <citation type="journal article" date="2019" name="Int. J. Syst. Evol. Microbiol.">
        <title>The Global Catalogue of Microorganisms (GCM) 10K type strain sequencing project: providing services to taxonomists for standard genome sequencing and annotation.</title>
        <authorList>
            <consortium name="The Broad Institute Genomics Platform"/>
            <consortium name="The Broad Institute Genome Sequencing Center for Infectious Disease"/>
            <person name="Wu L."/>
            <person name="Ma J."/>
        </authorList>
    </citation>
    <scope>NUCLEOTIDE SEQUENCE [LARGE SCALE GENOMIC DNA]</scope>
    <source>
        <strain evidence="2">JCM 18204</strain>
    </source>
</reference>
<organism evidence="1 2">
    <name type="scientific">Lysobacter hankyongensis</name>
    <dbReference type="NCBI Taxonomy" id="1176535"/>
    <lineage>
        <taxon>Bacteria</taxon>
        <taxon>Pseudomonadati</taxon>
        <taxon>Pseudomonadota</taxon>
        <taxon>Gammaproteobacteria</taxon>
        <taxon>Lysobacterales</taxon>
        <taxon>Lysobacteraceae</taxon>
        <taxon>Lysobacter</taxon>
    </lineage>
</organism>
<evidence type="ECO:0008006" key="3">
    <source>
        <dbReference type="Google" id="ProtNLM"/>
    </source>
</evidence>
<evidence type="ECO:0000313" key="1">
    <source>
        <dbReference type="EMBL" id="GAA4780981.1"/>
    </source>
</evidence>
<name>A0ABP9AIB2_9GAMM</name>
<gene>
    <name evidence="1" type="ORF">GCM10023307_01310</name>
</gene>
<comment type="caution">
    <text evidence="1">The sequence shown here is derived from an EMBL/GenBank/DDBJ whole genome shotgun (WGS) entry which is preliminary data.</text>
</comment>
<protein>
    <recommendedName>
        <fullName evidence="3">PD(D/E)XK endonuclease domain-containing protein</fullName>
    </recommendedName>
</protein>
<keyword evidence="2" id="KW-1185">Reference proteome</keyword>
<sequence length="134" mass="15508">MSKHQTEQAARGYLMYRLALLGYTVQFTDSRFPKEDLLVVSPGGKHFGIDVKGQSTANFWQYSEKPVSPELFLAFVYIPSDKHPRCFIVPSDDAMRLWRAHKHRAEGRGASHQRWGINWTTPHAYEDKFDLLPK</sequence>
<accession>A0ABP9AIB2</accession>
<evidence type="ECO:0000313" key="2">
    <source>
        <dbReference type="Proteomes" id="UP001499959"/>
    </source>
</evidence>
<dbReference type="EMBL" id="BAABJE010000001">
    <property type="protein sequence ID" value="GAA4780981.1"/>
    <property type="molecule type" value="Genomic_DNA"/>
</dbReference>
<dbReference type="RefSeq" id="WP_345301343.1">
    <property type="nucleotide sequence ID" value="NZ_BAABJE010000001.1"/>
</dbReference>
<proteinExistence type="predicted"/>
<dbReference type="Proteomes" id="UP001499959">
    <property type="component" value="Unassembled WGS sequence"/>
</dbReference>